<sequence>MSSPPQIDGYSYVKLLGRGGFSDVYLYHQQLPNRFVAIKVLRTDALSETLRRQFTAEANLMARVSSHSAIGTIFSAGVDAEEQPYLVMEYCSGGSLGARFRHAPLDVADVLHIGVRVASALESAHRVGVVHRDVKPANILINDYGAAVLTDFGISAIADGFPEATRMREQAYATQSAVDNNASSLGMSIPWAAPENFDDEPRVDVRSDVFSLAATLFSLLEGRSPFEVPGGSNRGAHLVARIQNGSVTPMQRQGLPPVVVDALMRGLSHEPSQRFPTALDFAQRLQQLERDLGLAPTRIEVPSVPSDVPAAETTVRAEATAEKPLSGYAPVAHSAVPAQTQMSHVTEPPTHASRPRKHPRWRLGVIIAAAAAVILVLGIGIPLAVNSAASNHPTQTPTAQPPLTIDSLDIVEGDDEWSVTVPEDLAPPTEREGKVLLEGESSTTITDSSRVSFGYDEATWDYGWESHLSPPDSGTFSSATTSGRALSQFLGVDLEGMPVGTVVIAAAPQGYFAQHSPLTDAEMTTQIVIVRINALT</sequence>
<dbReference type="InterPro" id="IPR017441">
    <property type="entry name" value="Protein_kinase_ATP_BS"/>
</dbReference>
<dbReference type="Pfam" id="PF00069">
    <property type="entry name" value="Pkinase"/>
    <property type="match status" value="1"/>
</dbReference>
<keyword evidence="9" id="KW-0812">Transmembrane</keyword>
<evidence type="ECO:0000256" key="6">
    <source>
        <dbReference type="ARBA" id="ARBA00022840"/>
    </source>
</evidence>
<protein>
    <recommendedName>
        <fullName evidence="1">non-specific serine/threonine protein kinase</fullName>
        <ecNumber evidence="1">2.7.11.1</ecNumber>
    </recommendedName>
</protein>
<dbReference type="PROSITE" id="PS00107">
    <property type="entry name" value="PROTEIN_KINASE_ATP"/>
    <property type="match status" value="1"/>
</dbReference>
<evidence type="ECO:0000256" key="3">
    <source>
        <dbReference type="ARBA" id="ARBA00022679"/>
    </source>
</evidence>
<evidence type="ECO:0000256" key="4">
    <source>
        <dbReference type="ARBA" id="ARBA00022741"/>
    </source>
</evidence>
<dbReference type="EC" id="2.7.11.1" evidence="1"/>
<feature type="binding site" evidence="7">
    <location>
        <position position="39"/>
    </location>
    <ligand>
        <name>ATP</name>
        <dbReference type="ChEBI" id="CHEBI:30616"/>
    </ligand>
</feature>
<evidence type="ECO:0000256" key="7">
    <source>
        <dbReference type="PROSITE-ProRule" id="PRU10141"/>
    </source>
</evidence>
<keyword evidence="6 7" id="KW-0067">ATP-binding</keyword>
<keyword evidence="2 11" id="KW-0723">Serine/threonine-protein kinase</keyword>
<dbReference type="SMART" id="SM00220">
    <property type="entry name" value="S_TKc"/>
    <property type="match status" value="1"/>
</dbReference>
<dbReference type="GO" id="GO:0004674">
    <property type="term" value="F:protein serine/threonine kinase activity"/>
    <property type="evidence" value="ECO:0007669"/>
    <property type="project" value="UniProtKB-KW"/>
</dbReference>
<feature type="region of interest" description="Disordered" evidence="8">
    <location>
        <begin position="338"/>
        <end position="357"/>
    </location>
</feature>
<keyword evidence="4 7" id="KW-0547">Nucleotide-binding</keyword>
<dbReference type="PANTHER" id="PTHR43289">
    <property type="entry name" value="MITOGEN-ACTIVATED PROTEIN KINASE KINASE KINASE 20-RELATED"/>
    <property type="match status" value="1"/>
</dbReference>
<name>A0ABX6YGB2_9MICO</name>
<dbReference type="SUPFAM" id="SSF56112">
    <property type="entry name" value="Protein kinase-like (PK-like)"/>
    <property type="match status" value="1"/>
</dbReference>
<accession>A0ABX6YGB2</accession>
<dbReference type="CDD" id="cd14014">
    <property type="entry name" value="STKc_PknB_like"/>
    <property type="match status" value="1"/>
</dbReference>
<feature type="domain" description="Protein kinase" evidence="10">
    <location>
        <begin position="10"/>
        <end position="288"/>
    </location>
</feature>
<keyword evidence="9" id="KW-0472">Membrane</keyword>
<evidence type="ECO:0000313" key="11">
    <source>
        <dbReference type="EMBL" id="QPZ37812.1"/>
    </source>
</evidence>
<keyword evidence="12" id="KW-1185">Reference proteome</keyword>
<keyword evidence="9" id="KW-1133">Transmembrane helix</keyword>
<evidence type="ECO:0000256" key="9">
    <source>
        <dbReference type="SAM" id="Phobius"/>
    </source>
</evidence>
<dbReference type="EMBL" id="CP061169">
    <property type="protein sequence ID" value="QPZ37812.1"/>
    <property type="molecule type" value="Genomic_DNA"/>
</dbReference>
<dbReference type="RefSeq" id="WP_166991457.1">
    <property type="nucleotide sequence ID" value="NZ_CP061169.1"/>
</dbReference>
<reference evidence="11 12" key="1">
    <citation type="submission" date="2020-12" db="EMBL/GenBank/DDBJ databases">
        <title>Microbacterium sp. HY060.</title>
        <authorList>
            <person name="Zhou J."/>
        </authorList>
    </citation>
    <scope>NUCLEOTIDE SEQUENCE [LARGE SCALE GENOMIC DNA]</scope>
    <source>
        <strain evidence="11 12">HY60</strain>
    </source>
</reference>
<dbReference type="PROSITE" id="PS00108">
    <property type="entry name" value="PROTEIN_KINASE_ST"/>
    <property type="match status" value="1"/>
</dbReference>
<dbReference type="Proteomes" id="UP000662814">
    <property type="component" value="Chromosome"/>
</dbReference>
<evidence type="ECO:0000313" key="12">
    <source>
        <dbReference type="Proteomes" id="UP000662814"/>
    </source>
</evidence>
<dbReference type="Gene3D" id="1.10.510.10">
    <property type="entry name" value="Transferase(Phosphotransferase) domain 1"/>
    <property type="match status" value="1"/>
</dbReference>
<dbReference type="InterPro" id="IPR011009">
    <property type="entry name" value="Kinase-like_dom_sf"/>
</dbReference>
<dbReference type="PANTHER" id="PTHR43289:SF6">
    <property type="entry name" value="SERINE_THREONINE-PROTEIN KINASE NEKL-3"/>
    <property type="match status" value="1"/>
</dbReference>
<gene>
    <name evidence="11" type="ORF">HCR76_13465</name>
</gene>
<organism evidence="11 12">
    <name type="scientific">Paramicrobacterium chengjingii</name>
    <dbReference type="NCBI Taxonomy" id="2769067"/>
    <lineage>
        <taxon>Bacteria</taxon>
        <taxon>Bacillati</taxon>
        <taxon>Actinomycetota</taxon>
        <taxon>Actinomycetes</taxon>
        <taxon>Micrococcales</taxon>
        <taxon>Microbacteriaceae</taxon>
        <taxon>Paramicrobacterium</taxon>
    </lineage>
</organism>
<evidence type="ECO:0000256" key="8">
    <source>
        <dbReference type="SAM" id="MobiDB-lite"/>
    </source>
</evidence>
<evidence type="ECO:0000256" key="2">
    <source>
        <dbReference type="ARBA" id="ARBA00022527"/>
    </source>
</evidence>
<dbReference type="InterPro" id="IPR008271">
    <property type="entry name" value="Ser/Thr_kinase_AS"/>
</dbReference>
<evidence type="ECO:0000259" key="10">
    <source>
        <dbReference type="PROSITE" id="PS50011"/>
    </source>
</evidence>
<evidence type="ECO:0000256" key="1">
    <source>
        <dbReference type="ARBA" id="ARBA00012513"/>
    </source>
</evidence>
<feature type="transmembrane region" description="Helical" evidence="9">
    <location>
        <begin position="363"/>
        <end position="385"/>
    </location>
</feature>
<keyword evidence="5 11" id="KW-0418">Kinase</keyword>
<proteinExistence type="predicted"/>
<evidence type="ECO:0000256" key="5">
    <source>
        <dbReference type="ARBA" id="ARBA00022777"/>
    </source>
</evidence>
<dbReference type="InterPro" id="IPR000719">
    <property type="entry name" value="Prot_kinase_dom"/>
</dbReference>
<dbReference type="PROSITE" id="PS50011">
    <property type="entry name" value="PROTEIN_KINASE_DOM"/>
    <property type="match status" value="1"/>
</dbReference>
<keyword evidence="3" id="KW-0808">Transferase</keyword>